<evidence type="ECO:0000313" key="2">
    <source>
        <dbReference type="EMBL" id="KAF0902080.1"/>
    </source>
</evidence>
<proteinExistence type="predicted"/>
<keyword evidence="3" id="KW-1185">Reference proteome</keyword>
<keyword evidence="1" id="KW-0732">Signal</keyword>
<accession>A0A6G1CPQ4</accession>
<gene>
    <name evidence="2" type="ORF">E2562_012860</name>
</gene>
<reference evidence="2 3" key="1">
    <citation type="submission" date="2019-11" db="EMBL/GenBank/DDBJ databases">
        <title>Whole genome sequence of Oryza granulata.</title>
        <authorList>
            <person name="Li W."/>
        </authorList>
    </citation>
    <scope>NUCLEOTIDE SEQUENCE [LARGE SCALE GENOMIC DNA]</scope>
    <source>
        <strain evidence="3">cv. Menghai</strain>
        <tissue evidence="2">Leaf</tissue>
    </source>
</reference>
<organism evidence="2 3">
    <name type="scientific">Oryza meyeriana var. granulata</name>
    <dbReference type="NCBI Taxonomy" id="110450"/>
    <lineage>
        <taxon>Eukaryota</taxon>
        <taxon>Viridiplantae</taxon>
        <taxon>Streptophyta</taxon>
        <taxon>Embryophyta</taxon>
        <taxon>Tracheophyta</taxon>
        <taxon>Spermatophyta</taxon>
        <taxon>Magnoliopsida</taxon>
        <taxon>Liliopsida</taxon>
        <taxon>Poales</taxon>
        <taxon>Poaceae</taxon>
        <taxon>BOP clade</taxon>
        <taxon>Oryzoideae</taxon>
        <taxon>Oryzeae</taxon>
        <taxon>Oryzinae</taxon>
        <taxon>Oryza</taxon>
        <taxon>Oryza meyeriana</taxon>
    </lineage>
</organism>
<evidence type="ECO:0000313" key="3">
    <source>
        <dbReference type="Proteomes" id="UP000479710"/>
    </source>
</evidence>
<feature type="chain" id="PRO_5026236769" description="Secreted protein" evidence="1">
    <location>
        <begin position="31"/>
        <end position="59"/>
    </location>
</feature>
<evidence type="ECO:0000256" key="1">
    <source>
        <dbReference type="SAM" id="SignalP"/>
    </source>
</evidence>
<comment type="caution">
    <text evidence="2">The sequence shown here is derived from an EMBL/GenBank/DDBJ whole genome shotgun (WGS) entry which is preliminary data.</text>
</comment>
<protein>
    <recommendedName>
        <fullName evidence="4">Secreted protein</fullName>
    </recommendedName>
</protein>
<feature type="signal peptide" evidence="1">
    <location>
        <begin position="1"/>
        <end position="30"/>
    </location>
</feature>
<dbReference type="EMBL" id="SPHZ02000008">
    <property type="protein sequence ID" value="KAF0902080.1"/>
    <property type="molecule type" value="Genomic_DNA"/>
</dbReference>
<evidence type="ECO:0008006" key="4">
    <source>
        <dbReference type="Google" id="ProtNLM"/>
    </source>
</evidence>
<dbReference type="Proteomes" id="UP000479710">
    <property type="component" value="Unassembled WGS sequence"/>
</dbReference>
<name>A0A6G1CPQ4_9ORYZ</name>
<dbReference type="AlphaFoldDB" id="A0A6G1CPQ4"/>
<sequence length="59" mass="6125">MPCAAPSTTLACRFFLAAVAVGVHLPSIWSQSSPRKHAPPLPQLSPVGVGVGVHLPPSW</sequence>